<dbReference type="Proteomes" id="UP000050795">
    <property type="component" value="Unassembled WGS sequence"/>
</dbReference>
<dbReference type="WBParaSite" id="TREG1_66140.5">
    <property type="protein sequence ID" value="TREG1_66140.5"/>
    <property type="gene ID" value="TREG1_66140"/>
</dbReference>
<protein>
    <submittedName>
        <fullName evidence="2 3">Uncharacterized protein</fullName>
    </submittedName>
</protein>
<evidence type="ECO:0000313" key="3">
    <source>
        <dbReference type="WBParaSite" id="TREG1_66140.2"/>
    </source>
</evidence>
<reference evidence="2 3" key="2">
    <citation type="submission" date="2023-11" db="UniProtKB">
        <authorList>
            <consortium name="WormBaseParasite"/>
        </authorList>
    </citation>
    <scope>IDENTIFICATION</scope>
</reference>
<dbReference type="WBParaSite" id="TREG1_66140.2">
    <property type="protein sequence ID" value="TREG1_66140.2"/>
    <property type="gene ID" value="TREG1_66140"/>
</dbReference>
<dbReference type="WBParaSite" id="TREG1_66140.6">
    <property type="protein sequence ID" value="TREG1_66140.6"/>
    <property type="gene ID" value="TREG1_66140"/>
</dbReference>
<keyword evidence="1" id="KW-1185">Reference proteome</keyword>
<dbReference type="WBParaSite" id="TREG1_66140.7">
    <property type="protein sequence ID" value="TREG1_66140.7"/>
    <property type="gene ID" value="TREG1_66140"/>
</dbReference>
<evidence type="ECO:0000313" key="1">
    <source>
        <dbReference type="Proteomes" id="UP000050795"/>
    </source>
</evidence>
<dbReference type="AlphaFoldDB" id="A0AA85K6T2"/>
<proteinExistence type="predicted"/>
<sequence>MEEEFTATMKKYETVLECVDQKLASIIAADRFLNDLIPKSKELENDVLHLPSNKDVMNTIEIHFGRAMRLTLLRGDGVRLPLVVPVDARVLELRWAVQEAISSYMNHISNLPEANHKGGFTDNTSSQRRISAKSISWRSIWKTKCLAVVNPNGVFPPEGLPTITARLDVLTNKLSEHYQIRNGAIITFAPRLHRK</sequence>
<organism evidence="1 4">
    <name type="scientific">Trichobilharzia regenti</name>
    <name type="common">Nasal bird schistosome</name>
    <dbReference type="NCBI Taxonomy" id="157069"/>
    <lineage>
        <taxon>Eukaryota</taxon>
        <taxon>Metazoa</taxon>
        <taxon>Spiralia</taxon>
        <taxon>Lophotrochozoa</taxon>
        <taxon>Platyhelminthes</taxon>
        <taxon>Trematoda</taxon>
        <taxon>Digenea</taxon>
        <taxon>Strigeidida</taxon>
        <taxon>Schistosomatoidea</taxon>
        <taxon>Schistosomatidae</taxon>
        <taxon>Trichobilharzia</taxon>
    </lineage>
</organism>
<reference evidence="1" key="1">
    <citation type="submission" date="2022-06" db="EMBL/GenBank/DDBJ databases">
        <authorList>
            <person name="Berger JAMES D."/>
            <person name="Berger JAMES D."/>
        </authorList>
    </citation>
    <scope>NUCLEOTIDE SEQUENCE [LARGE SCALE GENOMIC DNA]</scope>
</reference>
<accession>A0AA85K6T2</accession>
<evidence type="ECO:0000313" key="4">
    <source>
        <dbReference type="WBParaSite" id="TREG1_66140.9"/>
    </source>
</evidence>
<name>A0AA85K6T2_TRIRE</name>
<dbReference type="WBParaSite" id="TREG1_66140.3">
    <property type="protein sequence ID" value="TREG1_66140.3"/>
    <property type="gene ID" value="TREG1_66140"/>
</dbReference>
<evidence type="ECO:0000313" key="2">
    <source>
        <dbReference type="WBParaSite" id="TREG1_66140.1"/>
    </source>
</evidence>
<dbReference type="WBParaSite" id="TREG1_66140.1">
    <property type="protein sequence ID" value="TREG1_66140.1"/>
    <property type="gene ID" value="TREG1_66140"/>
</dbReference>
<dbReference type="WBParaSite" id="TREG1_66140.8">
    <property type="protein sequence ID" value="TREG1_66140.8"/>
    <property type="gene ID" value="TREG1_66140"/>
</dbReference>
<dbReference type="Gene3D" id="3.10.20.90">
    <property type="entry name" value="Phosphatidylinositol 3-kinase Catalytic Subunit, Chain A, domain 1"/>
    <property type="match status" value="1"/>
</dbReference>
<dbReference type="WBParaSite" id="TREG1_66140.9">
    <property type="protein sequence ID" value="TREG1_66140.9"/>
    <property type="gene ID" value="TREG1_66140"/>
</dbReference>
<dbReference type="WBParaSite" id="TREG1_66140.4">
    <property type="protein sequence ID" value="TREG1_66140.4"/>
    <property type="gene ID" value="TREG1_66140"/>
</dbReference>